<organism evidence="1 2">
    <name type="scientific">Stephania yunnanensis</name>
    <dbReference type="NCBI Taxonomy" id="152371"/>
    <lineage>
        <taxon>Eukaryota</taxon>
        <taxon>Viridiplantae</taxon>
        <taxon>Streptophyta</taxon>
        <taxon>Embryophyta</taxon>
        <taxon>Tracheophyta</taxon>
        <taxon>Spermatophyta</taxon>
        <taxon>Magnoliopsida</taxon>
        <taxon>Ranunculales</taxon>
        <taxon>Menispermaceae</taxon>
        <taxon>Menispermoideae</taxon>
        <taxon>Cissampelideae</taxon>
        <taxon>Stephania</taxon>
    </lineage>
</organism>
<evidence type="ECO:0000313" key="1">
    <source>
        <dbReference type="EMBL" id="KAK9150680.1"/>
    </source>
</evidence>
<dbReference type="Proteomes" id="UP001420932">
    <property type="component" value="Unassembled WGS sequence"/>
</dbReference>
<proteinExistence type="predicted"/>
<dbReference type="AlphaFoldDB" id="A0AAP0KER7"/>
<dbReference type="EMBL" id="JBBNAF010000004">
    <property type="protein sequence ID" value="KAK9150680.1"/>
    <property type="molecule type" value="Genomic_DNA"/>
</dbReference>
<sequence>MIPWREAWQSMVKNPISTLDNCEQADEVEAQIRLFREAPRGVVVNPVGNCIFKSRNEKKNKMVL</sequence>
<comment type="caution">
    <text evidence="1">The sequence shown here is derived from an EMBL/GenBank/DDBJ whole genome shotgun (WGS) entry which is preliminary data.</text>
</comment>
<reference evidence="1 2" key="1">
    <citation type="submission" date="2024-01" db="EMBL/GenBank/DDBJ databases">
        <title>Genome assemblies of Stephania.</title>
        <authorList>
            <person name="Yang L."/>
        </authorList>
    </citation>
    <scope>NUCLEOTIDE SEQUENCE [LARGE SCALE GENOMIC DNA]</scope>
    <source>
        <strain evidence="1">YNDBR</strain>
        <tissue evidence="1">Leaf</tissue>
    </source>
</reference>
<gene>
    <name evidence="1" type="ORF">Syun_008989</name>
</gene>
<evidence type="ECO:0000313" key="2">
    <source>
        <dbReference type="Proteomes" id="UP001420932"/>
    </source>
</evidence>
<name>A0AAP0KER7_9MAGN</name>
<keyword evidence="2" id="KW-1185">Reference proteome</keyword>
<accession>A0AAP0KER7</accession>
<protein>
    <submittedName>
        <fullName evidence="1">Uncharacterized protein</fullName>
    </submittedName>
</protein>